<dbReference type="AlphaFoldDB" id="A0A7D4Q5M1"/>
<dbReference type="SUPFAM" id="SSF52833">
    <property type="entry name" value="Thioredoxin-like"/>
    <property type="match status" value="1"/>
</dbReference>
<name>A0A7D4Q5M1_9MICO</name>
<dbReference type="Pfam" id="PF05768">
    <property type="entry name" value="Glrx-like"/>
    <property type="match status" value="1"/>
</dbReference>
<proteinExistence type="predicted"/>
<gene>
    <name evidence="1" type="ORF">HRU87_06395</name>
</gene>
<organism evidence="1 2">
    <name type="scientific">Aquiluna borgnonia</name>
    <dbReference type="NCBI Taxonomy" id="2499157"/>
    <lineage>
        <taxon>Bacteria</taxon>
        <taxon>Bacillati</taxon>
        <taxon>Actinomycetota</taxon>
        <taxon>Actinomycetes</taxon>
        <taxon>Micrococcales</taxon>
        <taxon>Microbacteriaceae</taxon>
        <taxon>Luna cluster</taxon>
        <taxon>Luna-1 subcluster</taxon>
        <taxon>Aquiluna</taxon>
    </lineage>
</organism>
<keyword evidence="2" id="KW-1185">Reference proteome</keyword>
<evidence type="ECO:0000313" key="2">
    <source>
        <dbReference type="Proteomes" id="UP000501003"/>
    </source>
</evidence>
<accession>A0A7D4Q5M1</accession>
<reference evidence="1 2" key="1">
    <citation type="submission" date="2020-05" db="EMBL/GenBank/DDBJ databases">
        <title>Aquirufa sp. strain 15G-AUS-rot a new Aquirufa species.</title>
        <authorList>
            <person name="Pitt A."/>
            <person name="Hahn M.W."/>
        </authorList>
    </citation>
    <scope>NUCLEOTIDE SEQUENCE [LARGE SCALE GENOMIC DNA]</scope>
    <source>
        <strain evidence="1 2">15G-AUS-rot</strain>
    </source>
</reference>
<protein>
    <submittedName>
        <fullName evidence="1">Glutaredoxin family protein</fullName>
    </submittedName>
</protein>
<dbReference type="InterPro" id="IPR036249">
    <property type="entry name" value="Thioredoxin-like_sf"/>
</dbReference>
<dbReference type="Gene3D" id="3.40.30.10">
    <property type="entry name" value="Glutaredoxin"/>
    <property type="match status" value="1"/>
</dbReference>
<evidence type="ECO:0000313" key="1">
    <source>
        <dbReference type="EMBL" id="QKJ25783.1"/>
    </source>
</evidence>
<dbReference type="RefSeq" id="WP_173494080.1">
    <property type="nucleotide sequence ID" value="NZ_CP054056.1"/>
</dbReference>
<dbReference type="Proteomes" id="UP000501003">
    <property type="component" value="Chromosome"/>
</dbReference>
<dbReference type="InterPro" id="IPR008554">
    <property type="entry name" value="Glutaredoxin-like"/>
</dbReference>
<dbReference type="KEGG" id="aqg:HRU87_06395"/>
<dbReference type="EMBL" id="CP054056">
    <property type="protein sequence ID" value="QKJ25783.1"/>
    <property type="molecule type" value="Genomic_DNA"/>
</dbReference>
<sequence>MPVQIELTLIVRQGCHLCEAAEAELSRVMSRFAAENPETEYTVDLVEIDSNPDFAKFSDEIPVLLINGKQVAFWRIDAERVFGQLMELV</sequence>